<evidence type="ECO:0000313" key="6">
    <source>
        <dbReference type="EMBL" id="EKO38754.1"/>
    </source>
</evidence>
<feature type="transmembrane region" description="Helical" evidence="4">
    <location>
        <begin position="58"/>
        <end position="79"/>
    </location>
</feature>
<dbReference type="Gene3D" id="1.20.1250.20">
    <property type="entry name" value="MFS general substrate transporter like domains"/>
    <property type="match status" value="1"/>
</dbReference>
<dbReference type="CDD" id="cd17324">
    <property type="entry name" value="MFS_NepI_like"/>
    <property type="match status" value="1"/>
</dbReference>
<feature type="transmembrane region" description="Helical" evidence="4">
    <location>
        <begin position="349"/>
        <end position="370"/>
    </location>
</feature>
<feature type="transmembrane region" description="Helical" evidence="4">
    <location>
        <begin position="376"/>
        <end position="395"/>
    </location>
</feature>
<dbReference type="PANTHER" id="PTHR42910">
    <property type="entry name" value="TRANSPORTER SCO4007-RELATED"/>
    <property type="match status" value="1"/>
</dbReference>
<feature type="domain" description="Major facilitator superfamily (MFS) profile" evidence="5">
    <location>
        <begin position="18"/>
        <end position="399"/>
    </location>
</feature>
<dbReference type="EMBL" id="ALAO01000215">
    <property type="protein sequence ID" value="EKO38754.1"/>
    <property type="molecule type" value="Genomic_DNA"/>
</dbReference>
<feature type="transmembrane region" description="Helical" evidence="4">
    <location>
        <begin position="288"/>
        <end position="305"/>
    </location>
</feature>
<evidence type="ECO:0000256" key="1">
    <source>
        <dbReference type="ARBA" id="ARBA00022692"/>
    </source>
</evidence>
<feature type="transmembrane region" description="Helical" evidence="4">
    <location>
        <begin position="144"/>
        <end position="169"/>
    </location>
</feature>
<feature type="transmembrane region" description="Helical" evidence="4">
    <location>
        <begin position="86"/>
        <end position="105"/>
    </location>
</feature>
<sequence>MQDIVEIRLGEEAAPELGRGTIALMAGAAGLSVASLYYNQPMLGILAGEFSANPASVSWVAVLTQLGYALGLVALAPLGDRFERRGLIALTFAGLALALFGAALAPGLGTMLAASLLVGVLATVAQQVVPMAAHLAGEARRGSVVGTVMAGLLTGILLSRTVSGLVAAYADWRDVYAGAGLAALIASVVLAARLPRVEPTTRLSYGRILLSLAGLFRRHATLRRAGAVQALLFAGFVAFWAELAFYLERPPFSQGSAMAGLLGLVGAVGVVAAPVVGRLADRGGKGRLVTLGAVALVAGFAVMGLSPGSWIGLVIGIVLVDVGLQSALVANQARIYGLDPAARSRINTVFMAVMFLGGGLGSALGAQAFAALGWTGVWGLGAGCGLAALAVEVLGRGRRAA</sequence>
<keyword evidence="3 4" id="KW-0472">Membrane</keyword>
<evidence type="ECO:0000256" key="4">
    <source>
        <dbReference type="SAM" id="Phobius"/>
    </source>
</evidence>
<evidence type="ECO:0000313" key="7">
    <source>
        <dbReference type="Proteomes" id="UP000006272"/>
    </source>
</evidence>
<dbReference type="InterPro" id="IPR020846">
    <property type="entry name" value="MFS_dom"/>
</dbReference>
<keyword evidence="2 4" id="KW-1133">Transmembrane helix</keyword>
<feature type="transmembrane region" description="Helical" evidence="4">
    <location>
        <begin position="257"/>
        <end position="276"/>
    </location>
</feature>
<feature type="transmembrane region" description="Helical" evidence="4">
    <location>
        <begin position="225"/>
        <end position="245"/>
    </location>
</feature>
<dbReference type="InterPro" id="IPR036259">
    <property type="entry name" value="MFS_trans_sf"/>
</dbReference>
<dbReference type="AlphaFoldDB" id="K6GCB2"/>
<reference evidence="6 7" key="1">
    <citation type="submission" date="2012-07" db="EMBL/GenBank/DDBJ databases">
        <title>Draft genome sequence of Desulfovibrio magneticus str. Maddingley MBC34 obtained from a metagenomic sequence of a methanogenic enrichment isolated from coal-seam formation water in Victoria, Australia.</title>
        <authorList>
            <person name="Greenfield P."/>
            <person name="Hendry P."/>
            <person name="Li D."/>
            <person name="Rosewarne C.P."/>
            <person name="Tran-Dinh N."/>
            <person name="Elbourne L.D.H."/>
            <person name="Paulsen I.T."/>
            <person name="Midgley D.J."/>
        </authorList>
    </citation>
    <scope>NUCLEOTIDE SEQUENCE [LARGE SCALE GENOMIC DNA]</scope>
    <source>
        <strain evidence="7">Maddingley MBC34</strain>
    </source>
</reference>
<comment type="caution">
    <text evidence="6">The sequence shown here is derived from an EMBL/GenBank/DDBJ whole genome shotgun (WGS) entry which is preliminary data.</text>
</comment>
<dbReference type="PROSITE" id="PS50850">
    <property type="entry name" value="MFS"/>
    <property type="match status" value="1"/>
</dbReference>
<evidence type="ECO:0000256" key="2">
    <source>
        <dbReference type="ARBA" id="ARBA00022989"/>
    </source>
</evidence>
<accession>K6GCB2</accession>
<protein>
    <submittedName>
        <fullName evidence="6">Arabinose efflux permease family protein</fullName>
    </submittedName>
</protein>
<dbReference type="PATRIC" id="fig|1206767.3.peg.2509"/>
<keyword evidence="1 4" id="KW-0812">Transmembrane</keyword>
<feature type="transmembrane region" description="Helical" evidence="4">
    <location>
        <begin position="111"/>
        <end position="132"/>
    </location>
</feature>
<evidence type="ECO:0000256" key="3">
    <source>
        <dbReference type="ARBA" id="ARBA00023136"/>
    </source>
</evidence>
<dbReference type="PANTHER" id="PTHR42910:SF1">
    <property type="entry name" value="MAJOR FACILITATOR SUPERFAMILY (MFS) PROFILE DOMAIN-CONTAINING PROTEIN"/>
    <property type="match status" value="1"/>
</dbReference>
<dbReference type="InterPro" id="IPR011701">
    <property type="entry name" value="MFS"/>
</dbReference>
<feature type="transmembrane region" description="Helical" evidence="4">
    <location>
        <begin position="311"/>
        <end position="329"/>
    </location>
</feature>
<feature type="transmembrane region" description="Helical" evidence="4">
    <location>
        <begin position="175"/>
        <end position="194"/>
    </location>
</feature>
<proteinExistence type="predicted"/>
<organism evidence="6 7">
    <name type="scientific">Solidesulfovibrio magneticus str. Maddingley MBC34</name>
    <dbReference type="NCBI Taxonomy" id="1206767"/>
    <lineage>
        <taxon>Bacteria</taxon>
        <taxon>Pseudomonadati</taxon>
        <taxon>Thermodesulfobacteriota</taxon>
        <taxon>Desulfovibrionia</taxon>
        <taxon>Desulfovibrionales</taxon>
        <taxon>Desulfovibrionaceae</taxon>
        <taxon>Solidesulfovibrio</taxon>
    </lineage>
</organism>
<gene>
    <name evidence="6" type="ORF">B193_2563</name>
</gene>
<dbReference type="Pfam" id="PF07690">
    <property type="entry name" value="MFS_1"/>
    <property type="match status" value="1"/>
</dbReference>
<name>K6GCB2_9BACT</name>
<dbReference type="SUPFAM" id="SSF103473">
    <property type="entry name" value="MFS general substrate transporter"/>
    <property type="match status" value="1"/>
</dbReference>
<dbReference type="GO" id="GO:0022857">
    <property type="term" value="F:transmembrane transporter activity"/>
    <property type="evidence" value="ECO:0007669"/>
    <property type="project" value="InterPro"/>
</dbReference>
<feature type="transmembrane region" description="Helical" evidence="4">
    <location>
        <begin position="21"/>
        <end position="38"/>
    </location>
</feature>
<evidence type="ECO:0000259" key="5">
    <source>
        <dbReference type="PROSITE" id="PS50850"/>
    </source>
</evidence>
<dbReference type="Proteomes" id="UP000006272">
    <property type="component" value="Unassembled WGS sequence"/>
</dbReference>